<dbReference type="PANTHER" id="PTHR43586">
    <property type="entry name" value="CYSTEINE DESULFURASE"/>
    <property type="match status" value="1"/>
</dbReference>
<dbReference type="InterPro" id="IPR015422">
    <property type="entry name" value="PyrdxlP-dep_Trfase_small"/>
</dbReference>
<dbReference type="Proteomes" id="UP001597023">
    <property type="component" value="Unassembled WGS sequence"/>
</dbReference>
<proteinExistence type="predicted"/>
<protein>
    <submittedName>
        <fullName evidence="2">Cysteine desulfurase-like protein</fullName>
    </submittedName>
</protein>
<sequence>MAYDVHAVRAAIPGLTPDSARFDAPGGTQMPLPVIDAIADTLRAPLANRGPLSPGERNAEAVVAGARAALADLVAGDPGGIVFGRSATQLTYDLARALAKTWGPGDEVVVTRLDHDANIRPWAQAAEAVGATVRYADFDPVSGELTADHVAAALSPRTRLVAVTAASNLIGTRPDLPKIAELVRGVDALLHVDAVHHAAHTAVDLAALGADTLVCSPYKFLGPHLGVLAARPEFLRTLRPDKLLPSTDEVPERFELGTLPYELLAGAHAAVDFLAGLDDAATGSRRARLEASFAALAGHERALRDRLEAGLAALPAVTVRSRAARRTSTLLVTVDGQSAAEVSRRLAERGVHAPAGSFYALEASRHLGLGAAGGLRVGPAPYTTEEECDRLLAALADVLR</sequence>
<evidence type="ECO:0000313" key="2">
    <source>
        <dbReference type="EMBL" id="MFD0312938.1"/>
    </source>
</evidence>
<feature type="domain" description="Aminotransferase class V" evidence="1">
    <location>
        <begin position="22"/>
        <end position="391"/>
    </location>
</feature>
<dbReference type="RefSeq" id="WP_381604515.1">
    <property type="nucleotide sequence ID" value="NZ_JBHTEB010000001.1"/>
</dbReference>
<dbReference type="NCBIfam" id="TIGR01976">
    <property type="entry name" value="am_tr_V_VC1184"/>
    <property type="match status" value="1"/>
</dbReference>
<accession>A0ABW2W075</accession>
<organism evidence="2 3">
    <name type="scientific">Streptomyces flavalbus</name>
    <dbReference type="NCBI Taxonomy" id="2665155"/>
    <lineage>
        <taxon>Bacteria</taxon>
        <taxon>Bacillati</taxon>
        <taxon>Actinomycetota</taxon>
        <taxon>Actinomycetes</taxon>
        <taxon>Kitasatosporales</taxon>
        <taxon>Streptomycetaceae</taxon>
        <taxon>Streptomyces</taxon>
    </lineage>
</organism>
<keyword evidence="3" id="KW-1185">Reference proteome</keyword>
<name>A0ABW2W075_9ACTN</name>
<comment type="caution">
    <text evidence="2">The sequence shown here is derived from an EMBL/GenBank/DDBJ whole genome shotgun (WGS) entry which is preliminary data.</text>
</comment>
<dbReference type="InterPro" id="IPR015421">
    <property type="entry name" value="PyrdxlP-dep_Trfase_major"/>
</dbReference>
<dbReference type="InterPro" id="IPR015424">
    <property type="entry name" value="PyrdxlP-dep_Trfase"/>
</dbReference>
<dbReference type="Pfam" id="PF00266">
    <property type="entry name" value="Aminotran_5"/>
    <property type="match status" value="1"/>
</dbReference>
<dbReference type="InterPro" id="IPR000192">
    <property type="entry name" value="Aminotrans_V_dom"/>
</dbReference>
<evidence type="ECO:0000259" key="1">
    <source>
        <dbReference type="Pfam" id="PF00266"/>
    </source>
</evidence>
<reference evidence="3" key="1">
    <citation type="journal article" date="2019" name="Int. J. Syst. Evol. Microbiol.">
        <title>The Global Catalogue of Microorganisms (GCM) 10K type strain sequencing project: providing services to taxonomists for standard genome sequencing and annotation.</title>
        <authorList>
            <consortium name="The Broad Institute Genomics Platform"/>
            <consortium name="The Broad Institute Genome Sequencing Center for Infectious Disease"/>
            <person name="Wu L."/>
            <person name="Ma J."/>
        </authorList>
    </citation>
    <scope>NUCLEOTIDE SEQUENCE [LARGE SCALE GENOMIC DNA]</scope>
    <source>
        <strain evidence="3">CGMCC 4.7400</strain>
    </source>
</reference>
<dbReference type="Gene3D" id="3.90.1150.10">
    <property type="entry name" value="Aspartate Aminotransferase, domain 1"/>
    <property type="match status" value="1"/>
</dbReference>
<dbReference type="Gene3D" id="3.40.640.10">
    <property type="entry name" value="Type I PLP-dependent aspartate aminotransferase-like (Major domain)"/>
    <property type="match status" value="1"/>
</dbReference>
<dbReference type="EMBL" id="JBHTEB010000001">
    <property type="protein sequence ID" value="MFD0312938.1"/>
    <property type="molecule type" value="Genomic_DNA"/>
</dbReference>
<dbReference type="PANTHER" id="PTHR43586:SF21">
    <property type="entry name" value="PYRIDOXAL PHOSPHATE (PLP)-DEPENDENT ASPARTATE AMINOTRANSFERASE SUPERFAMILY"/>
    <property type="match status" value="1"/>
</dbReference>
<evidence type="ECO:0000313" key="3">
    <source>
        <dbReference type="Proteomes" id="UP001597023"/>
    </source>
</evidence>
<dbReference type="SUPFAM" id="SSF53383">
    <property type="entry name" value="PLP-dependent transferases"/>
    <property type="match status" value="1"/>
</dbReference>
<gene>
    <name evidence="2" type="ORF">ACFQZ6_01560</name>
</gene>
<dbReference type="InterPro" id="IPR011340">
    <property type="entry name" value="Cys_dSase-rel"/>
</dbReference>